<evidence type="ECO:0000313" key="2">
    <source>
        <dbReference type="EMBL" id="MBU5675157.1"/>
    </source>
</evidence>
<dbReference type="Pfam" id="PF13302">
    <property type="entry name" value="Acetyltransf_3"/>
    <property type="match status" value="1"/>
</dbReference>
<feature type="domain" description="N-acetyltransferase" evidence="1">
    <location>
        <begin position="10"/>
        <end position="176"/>
    </location>
</feature>
<proteinExistence type="predicted"/>
<protein>
    <submittedName>
        <fullName evidence="2">GNAT family N-acetyltransferase</fullName>
    </submittedName>
</protein>
<dbReference type="EMBL" id="JAHLQK010000001">
    <property type="protein sequence ID" value="MBU5675157.1"/>
    <property type="molecule type" value="Genomic_DNA"/>
</dbReference>
<dbReference type="PANTHER" id="PTHR43415">
    <property type="entry name" value="SPERMIDINE N(1)-ACETYLTRANSFERASE"/>
    <property type="match status" value="1"/>
</dbReference>
<evidence type="ECO:0000313" key="3">
    <source>
        <dbReference type="Proteomes" id="UP000779508"/>
    </source>
</evidence>
<sequence>MINVLLGKSIYLKLVEREDLFKRVDWLNDPDIQRTLNYDYPTSIAKTEKWFDKVISDSHRRDFSVFLIEDNRYIGFCGLIDISYPVGKAELYITIGEKDTWGNGYGTEVYDVLMKYGFEELGLNKIYIHYLTYNQGTQKIMQKIGWQLEGLLRQDIYSHGKIADRYIASILKKDWAKKNEISK</sequence>
<dbReference type="RefSeq" id="WP_216414657.1">
    <property type="nucleotide sequence ID" value="NZ_JAHLQK010000001.1"/>
</dbReference>
<dbReference type="InterPro" id="IPR000182">
    <property type="entry name" value="GNAT_dom"/>
</dbReference>
<evidence type="ECO:0000259" key="1">
    <source>
        <dbReference type="PROSITE" id="PS51186"/>
    </source>
</evidence>
<dbReference type="PROSITE" id="PS51186">
    <property type="entry name" value="GNAT"/>
    <property type="match status" value="1"/>
</dbReference>
<dbReference type="PANTHER" id="PTHR43415:SF3">
    <property type="entry name" value="GNAT-FAMILY ACETYLTRANSFERASE"/>
    <property type="match status" value="1"/>
</dbReference>
<gene>
    <name evidence="2" type="ORF">KQI88_01840</name>
</gene>
<dbReference type="Proteomes" id="UP000779508">
    <property type="component" value="Unassembled WGS sequence"/>
</dbReference>
<keyword evidence="3" id="KW-1185">Reference proteome</keyword>
<accession>A0ABS6FY50</accession>
<reference evidence="2 3" key="1">
    <citation type="submission" date="2021-06" db="EMBL/GenBank/DDBJ databases">
        <authorList>
            <person name="Sun Q."/>
            <person name="Li D."/>
        </authorList>
    </citation>
    <scope>NUCLEOTIDE SEQUENCE [LARGE SCALE GENOMIC DNA]</scope>
    <source>
        <strain evidence="2 3">MSJ-5</strain>
    </source>
</reference>
<name>A0ABS6FY50_9FIRM</name>
<organism evidence="2 3">
    <name type="scientific">Alkaliphilus flagellatus</name>
    <dbReference type="NCBI Taxonomy" id="2841507"/>
    <lineage>
        <taxon>Bacteria</taxon>
        <taxon>Bacillati</taxon>
        <taxon>Bacillota</taxon>
        <taxon>Clostridia</taxon>
        <taxon>Peptostreptococcales</taxon>
        <taxon>Natronincolaceae</taxon>
        <taxon>Alkaliphilus</taxon>
    </lineage>
</organism>
<comment type="caution">
    <text evidence="2">The sequence shown here is derived from an EMBL/GenBank/DDBJ whole genome shotgun (WGS) entry which is preliminary data.</text>
</comment>